<protein>
    <submittedName>
        <fullName evidence="3">Uncharacterized protein LOC120251352</fullName>
    </submittedName>
</protein>
<dbReference type="PANTHER" id="PTHR46702">
    <property type="entry name" value="DNA LIGASE (DUF1666)-RELATED"/>
    <property type="match status" value="1"/>
</dbReference>
<gene>
    <name evidence="3" type="primary">LOC120251352</name>
</gene>
<feature type="compositionally biased region" description="Acidic residues" evidence="1">
    <location>
        <begin position="40"/>
        <end position="54"/>
    </location>
</feature>
<keyword evidence="2" id="KW-1185">Reference proteome</keyword>
<dbReference type="Proteomes" id="UP001515500">
    <property type="component" value="Chromosome 3"/>
</dbReference>
<evidence type="ECO:0000313" key="3">
    <source>
        <dbReference type="RefSeq" id="XP_039115826.1"/>
    </source>
</evidence>
<dbReference type="InterPro" id="IPR012870">
    <property type="entry name" value="DUF1666"/>
</dbReference>
<feature type="compositionally biased region" description="Acidic residues" evidence="1">
    <location>
        <begin position="257"/>
        <end position="274"/>
    </location>
</feature>
<accession>A0AB40ALL2</accession>
<name>A0AB40ALL2_DIOCR</name>
<proteinExistence type="predicted"/>
<evidence type="ECO:0000256" key="1">
    <source>
        <dbReference type="SAM" id="MobiDB-lite"/>
    </source>
</evidence>
<sequence length="603" mass="69762">MDFLKVKRFPRFGKSKSKEELDPENSKSPPEGSKFTDVDPNVEAEDEEDDDDDFFITNEVKRRLKEPRKNSFMVPILEEEPNPEDEGGRRRGDKLEVFNSSNKVGYIGGEFLNDDIVETLDVEKHSFVITGDKVDCHSLPSEPAATTNTMQEYCFMSRDLGFAGEFDVSGDLIFVLLLIGSQDLVNLKAKKSRIQRTVNLHLKGSKEELADSLPKAADVDPNVEAEDEEDDDDDFITNEVKRRLKELRKNSFMVLIPEEEPNLEDEEEEEEETSSSEWRESEVEDGYPWCGFDTLYDKYCERMLFFDKMIVQQLREAGSQDILSPSPRSASKKLAMTIRNLSFKRRDEHQDDREHLQHPQDEDPYHNLETAYVAHISLSWEALHCQYMQLSQRVSSQPENPTSYCYAAQAFQQFQVLLQRFIENEPFEQGSRVEIYARSRTSLPRLLQIPSFQGLDHKVRKDDGFDQPILAPDLIKIIEDSILTFRQFLKMDKKKSGSSLNLFGSHDQLASSLHQVQSSLDKKEIRVKELCKKKKGWRKKSWPTTTEEVELLFALIDIKVISRVMRMAKISKEQLLWCEEKMSKLDLAEHRLCRNGSPILFPC</sequence>
<dbReference type="GeneID" id="120251352"/>
<feature type="region of interest" description="Disordered" evidence="1">
    <location>
        <begin position="1"/>
        <end position="55"/>
    </location>
</feature>
<dbReference type="RefSeq" id="XP_039115826.1">
    <property type="nucleotide sequence ID" value="XM_039259892.1"/>
</dbReference>
<reference evidence="3" key="1">
    <citation type="submission" date="2025-08" db="UniProtKB">
        <authorList>
            <consortium name="RefSeq"/>
        </authorList>
    </citation>
    <scope>IDENTIFICATION</scope>
</reference>
<feature type="compositionally biased region" description="Acidic residues" evidence="1">
    <location>
        <begin position="221"/>
        <end position="231"/>
    </location>
</feature>
<feature type="region of interest" description="Disordered" evidence="1">
    <location>
        <begin position="257"/>
        <end position="280"/>
    </location>
</feature>
<dbReference type="AlphaFoldDB" id="A0AB40ALL2"/>
<organism evidence="2 3">
    <name type="scientific">Dioscorea cayennensis subsp. rotundata</name>
    <name type="common">White Guinea yam</name>
    <name type="synonym">Dioscorea rotundata</name>
    <dbReference type="NCBI Taxonomy" id="55577"/>
    <lineage>
        <taxon>Eukaryota</taxon>
        <taxon>Viridiplantae</taxon>
        <taxon>Streptophyta</taxon>
        <taxon>Embryophyta</taxon>
        <taxon>Tracheophyta</taxon>
        <taxon>Spermatophyta</taxon>
        <taxon>Magnoliopsida</taxon>
        <taxon>Liliopsida</taxon>
        <taxon>Dioscoreales</taxon>
        <taxon>Dioscoreaceae</taxon>
        <taxon>Dioscorea</taxon>
    </lineage>
</organism>
<feature type="compositionally biased region" description="Basic residues" evidence="1">
    <location>
        <begin position="1"/>
        <end position="15"/>
    </location>
</feature>
<dbReference type="PANTHER" id="PTHR46702:SF1">
    <property type="entry name" value="DUF1666 FAMILY PROTEIN (DUF1666)"/>
    <property type="match status" value="1"/>
</dbReference>
<evidence type="ECO:0000313" key="2">
    <source>
        <dbReference type="Proteomes" id="UP001515500"/>
    </source>
</evidence>
<feature type="region of interest" description="Disordered" evidence="1">
    <location>
        <begin position="211"/>
        <end position="231"/>
    </location>
</feature>
<dbReference type="Pfam" id="PF07891">
    <property type="entry name" value="DUF1666"/>
    <property type="match status" value="1"/>
</dbReference>